<reference evidence="11" key="1">
    <citation type="journal article" date="2021" name="PeerJ">
        <title>Extensive microbial diversity within the chicken gut microbiome revealed by metagenomics and culture.</title>
        <authorList>
            <person name="Gilroy R."/>
            <person name="Ravi A."/>
            <person name="Getino M."/>
            <person name="Pursley I."/>
            <person name="Horton D.L."/>
            <person name="Alikhan N.F."/>
            <person name="Baker D."/>
            <person name="Gharbi K."/>
            <person name="Hall N."/>
            <person name="Watson M."/>
            <person name="Adriaenssens E.M."/>
            <person name="Foster-Nyarko E."/>
            <person name="Jarju S."/>
            <person name="Secka A."/>
            <person name="Antonio M."/>
            <person name="Oren A."/>
            <person name="Chaudhuri R.R."/>
            <person name="La Ragione R."/>
            <person name="Hildebrand F."/>
            <person name="Pallen M.J."/>
        </authorList>
    </citation>
    <scope>NUCLEOTIDE SEQUENCE</scope>
    <source>
        <strain evidence="11">ChiW7-2402</strain>
    </source>
</reference>
<dbReference type="Gene3D" id="3.30.420.40">
    <property type="match status" value="2"/>
</dbReference>
<evidence type="ECO:0000259" key="9">
    <source>
        <dbReference type="Pfam" id="PF00370"/>
    </source>
</evidence>
<dbReference type="InterPro" id="IPR005999">
    <property type="entry name" value="Glycerol_kin"/>
</dbReference>
<dbReference type="NCBIfam" id="NF000756">
    <property type="entry name" value="PRK00047.1"/>
    <property type="match status" value="1"/>
</dbReference>
<evidence type="ECO:0000256" key="1">
    <source>
        <dbReference type="ARBA" id="ARBA00009156"/>
    </source>
</evidence>
<keyword evidence="5" id="KW-0319">Glycerol metabolism</keyword>
<keyword evidence="2 8" id="KW-0808">Transferase</keyword>
<name>A0A9D2G5E7_9FIRM</name>
<accession>A0A9D2G5E7</accession>
<dbReference type="Pfam" id="PF02782">
    <property type="entry name" value="FGGY_C"/>
    <property type="match status" value="1"/>
</dbReference>
<dbReference type="AlphaFoldDB" id="A0A9D2G5E7"/>
<dbReference type="PANTHER" id="PTHR10196:SF69">
    <property type="entry name" value="GLYCEROL KINASE"/>
    <property type="match status" value="1"/>
</dbReference>
<evidence type="ECO:0000313" key="11">
    <source>
        <dbReference type="EMBL" id="HIZ73474.1"/>
    </source>
</evidence>
<evidence type="ECO:0000256" key="7">
    <source>
        <dbReference type="ARBA" id="ARBA00043149"/>
    </source>
</evidence>
<evidence type="ECO:0000256" key="6">
    <source>
        <dbReference type="ARBA" id="ARBA00022840"/>
    </source>
</evidence>
<evidence type="ECO:0000313" key="12">
    <source>
        <dbReference type="Proteomes" id="UP000824102"/>
    </source>
</evidence>
<evidence type="ECO:0000256" key="5">
    <source>
        <dbReference type="ARBA" id="ARBA00022798"/>
    </source>
</evidence>
<feature type="domain" description="Carbohydrate kinase FGGY C-terminal" evidence="10">
    <location>
        <begin position="257"/>
        <end position="445"/>
    </location>
</feature>
<dbReference type="GO" id="GO:0006072">
    <property type="term" value="P:glycerol-3-phosphate metabolic process"/>
    <property type="evidence" value="ECO:0007669"/>
    <property type="project" value="InterPro"/>
</dbReference>
<evidence type="ECO:0000259" key="10">
    <source>
        <dbReference type="Pfam" id="PF02782"/>
    </source>
</evidence>
<dbReference type="InterPro" id="IPR043129">
    <property type="entry name" value="ATPase_NBD"/>
</dbReference>
<dbReference type="GO" id="GO:0019563">
    <property type="term" value="P:glycerol catabolic process"/>
    <property type="evidence" value="ECO:0007669"/>
    <property type="project" value="TreeGrafter"/>
</dbReference>
<dbReference type="InterPro" id="IPR018484">
    <property type="entry name" value="FGGY_N"/>
</dbReference>
<dbReference type="Proteomes" id="UP000824102">
    <property type="component" value="Unassembled WGS sequence"/>
</dbReference>
<evidence type="ECO:0000256" key="2">
    <source>
        <dbReference type="ARBA" id="ARBA00022679"/>
    </source>
</evidence>
<dbReference type="GO" id="GO:0005524">
    <property type="term" value="F:ATP binding"/>
    <property type="evidence" value="ECO:0007669"/>
    <property type="project" value="UniProtKB-KW"/>
</dbReference>
<dbReference type="InterPro" id="IPR000577">
    <property type="entry name" value="Carb_kinase_FGGY"/>
</dbReference>
<dbReference type="PIRSF" id="PIRSF000538">
    <property type="entry name" value="GlpK"/>
    <property type="match status" value="1"/>
</dbReference>
<dbReference type="PROSITE" id="PS00445">
    <property type="entry name" value="FGGY_KINASES_2"/>
    <property type="match status" value="1"/>
</dbReference>
<comment type="similarity">
    <text evidence="1 8">Belongs to the FGGY kinase family.</text>
</comment>
<dbReference type="NCBIfam" id="TIGR01311">
    <property type="entry name" value="glycerol_kin"/>
    <property type="match status" value="1"/>
</dbReference>
<keyword evidence="3" id="KW-0547">Nucleotide-binding</keyword>
<dbReference type="GO" id="GO:0005829">
    <property type="term" value="C:cytosol"/>
    <property type="evidence" value="ECO:0007669"/>
    <property type="project" value="TreeGrafter"/>
</dbReference>
<dbReference type="FunFam" id="3.30.420.40:FF:000008">
    <property type="entry name" value="Glycerol kinase"/>
    <property type="match status" value="1"/>
</dbReference>
<keyword evidence="4 8" id="KW-0418">Kinase</keyword>
<protein>
    <recommendedName>
        <fullName evidence="7">ATP:glycerol 3-phosphotransferase</fullName>
    </recommendedName>
</protein>
<dbReference type="PROSITE" id="PS00933">
    <property type="entry name" value="FGGY_KINASES_1"/>
    <property type="match status" value="1"/>
</dbReference>
<keyword evidence="6" id="KW-0067">ATP-binding</keyword>
<dbReference type="EMBL" id="DXBB01000114">
    <property type="protein sequence ID" value="HIZ73474.1"/>
    <property type="molecule type" value="Genomic_DNA"/>
</dbReference>
<feature type="domain" description="Carbohydrate kinase FGGY N-terminal" evidence="9">
    <location>
        <begin position="5"/>
        <end position="247"/>
    </location>
</feature>
<dbReference type="InterPro" id="IPR018483">
    <property type="entry name" value="Carb_kinase_FGGY_CS"/>
</dbReference>
<organism evidence="11 12">
    <name type="scientific">Candidatus Gallimonas intestinavium</name>
    <dbReference type="NCBI Taxonomy" id="2838603"/>
    <lineage>
        <taxon>Bacteria</taxon>
        <taxon>Bacillati</taxon>
        <taxon>Bacillota</taxon>
        <taxon>Clostridia</taxon>
        <taxon>Candidatus Gallimonas</taxon>
    </lineage>
</organism>
<dbReference type="InterPro" id="IPR018485">
    <property type="entry name" value="FGGY_C"/>
</dbReference>
<dbReference type="SUPFAM" id="SSF53067">
    <property type="entry name" value="Actin-like ATPase domain"/>
    <property type="match status" value="2"/>
</dbReference>
<dbReference type="Pfam" id="PF00370">
    <property type="entry name" value="FGGY_N"/>
    <property type="match status" value="1"/>
</dbReference>
<evidence type="ECO:0000256" key="4">
    <source>
        <dbReference type="ARBA" id="ARBA00022777"/>
    </source>
</evidence>
<gene>
    <name evidence="11" type="primary">glpK</name>
    <name evidence="11" type="ORF">H9964_07825</name>
</gene>
<evidence type="ECO:0000256" key="3">
    <source>
        <dbReference type="ARBA" id="ARBA00022741"/>
    </source>
</evidence>
<proteinExistence type="inferred from homology"/>
<comment type="caution">
    <text evidence="11">The sequence shown here is derived from an EMBL/GenBank/DDBJ whole genome shotgun (WGS) entry which is preliminary data.</text>
</comment>
<sequence>MQKKYVIALDAGTTSVRAMVFDLAARQFIFTAQQEVGQSFPQSGWVEQDAGEIFFKAAYVLNRCRSAVDEREIAGIGIANQRETVVLWDSETGEPVAPAIVWQCRRTSAFCASVPPEMRESIREKTGLPVDAYFSASKIRWLLDHVPVARELLTRGRLRAGTVDSFLIWRFTEGKSFVTDHTNASRTMLFNIHTLSWDGELLDYFGIPASILPEVRSSDARMGEMKLGSVLLPLAGVAGDQQAALFGQACTARGDCKVTYGTGLFMLFHTGERCVRSESGLISTIAYTLGGRTCYALEGSAFNAGSGIQWLRDGLGLISSSAESELVASSVPDAGGVCFVPAFTGLGAPYWRSDCRGLFSGITRGTTRAHLVRAVLESIAFEAKELAVCMEKDSGFHLTRLKCDGGASANDLLMQFQADVLHIPVDRPKERESTALGAALLCACALGLADETSAAGMREGEKLFLPSPDEERFNALYLDYLQAVRRSLL</sequence>
<dbReference type="GO" id="GO:0004370">
    <property type="term" value="F:glycerol kinase activity"/>
    <property type="evidence" value="ECO:0007669"/>
    <property type="project" value="InterPro"/>
</dbReference>
<reference evidence="11" key="2">
    <citation type="submission" date="2021-04" db="EMBL/GenBank/DDBJ databases">
        <authorList>
            <person name="Gilroy R."/>
        </authorList>
    </citation>
    <scope>NUCLEOTIDE SEQUENCE</scope>
    <source>
        <strain evidence="11">ChiW7-2402</strain>
    </source>
</reference>
<dbReference type="CDD" id="cd07786">
    <property type="entry name" value="FGGY_EcGK_like"/>
    <property type="match status" value="1"/>
</dbReference>
<dbReference type="PANTHER" id="PTHR10196">
    <property type="entry name" value="SUGAR KINASE"/>
    <property type="match status" value="1"/>
</dbReference>
<evidence type="ECO:0000256" key="8">
    <source>
        <dbReference type="RuleBase" id="RU003733"/>
    </source>
</evidence>